<dbReference type="FunFam" id="1.10.287.570:FF:000001">
    <property type="entry name" value="Anion exchange protein"/>
    <property type="match status" value="1"/>
</dbReference>
<protein>
    <recommendedName>
        <fullName evidence="9">Anion exchange protein</fullName>
    </recommendedName>
</protein>
<dbReference type="GO" id="GO:0005886">
    <property type="term" value="C:plasma membrane"/>
    <property type="evidence" value="ECO:0007669"/>
    <property type="project" value="UniProtKB-SubCell"/>
</dbReference>
<feature type="transmembrane region" description="Helical" evidence="9">
    <location>
        <begin position="663"/>
        <end position="680"/>
    </location>
</feature>
<evidence type="ECO:0000256" key="9">
    <source>
        <dbReference type="RuleBase" id="RU362035"/>
    </source>
</evidence>
<dbReference type="InterPro" id="IPR016152">
    <property type="entry name" value="PTrfase/Anion_transptr"/>
</dbReference>
<keyword evidence="3 9" id="KW-0813">Transport</keyword>
<comment type="subcellular location">
    <subcellularLocation>
        <location evidence="1">Cell membrane</location>
        <topology evidence="1">Multi-pass membrane protein</topology>
    </subcellularLocation>
    <subcellularLocation>
        <location evidence="9">Membrane</location>
        <topology evidence="9">Multi-pass membrane protein</topology>
    </subcellularLocation>
</comment>
<dbReference type="PRINTS" id="PR01231">
    <property type="entry name" value="HCO3TRNSPORT"/>
</dbReference>
<feature type="domain" description="Bicarbonate transporter-like transmembrane" evidence="11">
    <location>
        <begin position="285"/>
        <end position="852"/>
    </location>
</feature>
<keyword evidence="4" id="KW-1003">Cell membrane</keyword>
<feature type="region of interest" description="Disordered" evidence="10">
    <location>
        <begin position="144"/>
        <end position="168"/>
    </location>
</feature>
<dbReference type="Gene3D" id="1.10.287.570">
    <property type="entry name" value="Helical hairpin bin"/>
    <property type="match status" value="1"/>
</dbReference>
<sequence>MEDHDSDSSQFGSEGTHSGGYEVVVMDSHEPRDIFCQMDILRQYNDDFVWKELHRWVKFEEVLEEKGKRWSKPHVSSLYMQSLTELHTLMASNPCILDMEAQSMYEVVDKVLEEWRNEGTVSNLLWNHVRALMLKKHKHQHVSSKYVKRHTSKAKLNESKHKLSPVREISESVSAPNLHGYANEGYESSHSNEDGSNEFLSFGSELNDKFKRKIPDGAEVLNIMVGEVEELKNRRLCAFVRLNEAKDVGKITEDSRPNAKPTKKVNKVPDEEEDGHDPSLERTGRLFGGLIQDVKRKWKWYISDFTDAIHVQCFASFVYLFLATLTPNVTFGGLLGVATKQYMGTMECILAAAVTGIIFALFSGQPMNILGSTGPMLVLESILYNLCEEHDWDFLSLRIWVGLWTTLILLIIVAFDLSSLVRYITRFTEESFACLIAFIFIYEAFKKLIEIEHVAPVELHSQSKQLKDCFCIFLNNTQLENDDVTSRHVRSLQTTPRNEVITDNIPIPVAWALNNCTENGGFLGGIECHPGDFVPDVFFFSVLLFLGTFTVAYGVKIFRNSGFFPNFIRNTVGDFGVLIAIIVMVFVDILLGIPTPKLSVPTEFKPTRPDRGWIINPISEKNPWWTILASAIPAILASILVFLDQQITSVIVNRKENKLKKGGGYHLDLLVVALLITLLSFLGLPWYVAATVTAIAHVMSLRKESQCTAPGEKPTFLGVREQRVTALLVGIFSGLAVLITSVLKHIPMPVLYGVFFYMGASALSGMQLIQRILIVFMPQKYQPDYKFLRHVPLIKVHLYTGVQIISLAALWAVKSISSISIVFPLMVLAICFERKALDFIFTQHELKWMDELLPGSKINQETGKTQKKTHKSFIVKPKTIRSLSVPAYSHALQLKPTELKSSVSISNESLRRRSCYEDIQRFSTRRKISVSSLPVNLSPRCDSPDAEPESKKNGFNFSEV</sequence>
<evidence type="ECO:0000256" key="1">
    <source>
        <dbReference type="ARBA" id="ARBA00004651"/>
    </source>
</evidence>
<keyword evidence="5 9" id="KW-0812">Transmembrane</keyword>
<gene>
    <name evidence="13" type="ORF">CGI_10027253</name>
</gene>
<feature type="transmembrane region" description="Helical" evidence="9">
    <location>
        <begin position="819"/>
        <end position="837"/>
    </location>
</feature>
<feature type="transmembrane region" description="Helical" evidence="9">
    <location>
        <begin position="755"/>
        <end position="776"/>
    </location>
</feature>
<dbReference type="Pfam" id="PF07565">
    <property type="entry name" value="Band_3_cyto"/>
    <property type="match status" value="1"/>
</dbReference>
<feature type="transmembrane region" description="Helical" evidence="9">
    <location>
        <begin position="317"/>
        <end position="337"/>
    </location>
</feature>
<dbReference type="InParanoid" id="K1QYU5"/>
<feature type="transmembrane region" description="Helical" evidence="9">
    <location>
        <begin position="575"/>
        <end position="593"/>
    </location>
</feature>
<dbReference type="Gene3D" id="3.40.930.10">
    <property type="entry name" value="Mannitol-specific EII, Chain A"/>
    <property type="match status" value="1"/>
</dbReference>
<dbReference type="Pfam" id="PF00955">
    <property type="entry name" value="HCO3_cotransp"/>
    <property type="match status" value="1"/>
</dbReference>
<feature type="transmembrane region" description="Helical" evidence="9">
    <location>
        <begin position="624"/>
        <end position="643"/>
    </location>
</feature>
<keyword evidence="7 9" id="KW-0406">Ion transport</keyword>
<evidence type="ECO:0000313" key="13">
    <source>
        <dbReference type="EMBL" id="EKC36354.1"/>
    </source>
</evidence>
<reference evidence="13" key="1">
    <citation type="journal article" date="2012" name="Nature">
        <title>The oyster genome reveals stress adaptation and complexity of shell formation.</title>
        <authorList>
            <person name="Zhang G."/>
            <person name="Fang X."/>
            <person name="Guo X."/>
            <person name="Li L."/>
            <person name="Luo R."/>
            <person name="Xu F."/>
            <person name="Yang P."/>
            <person name="Zhang L."/>
            <person name="Wang X."/>
            <person name="Qi H."/>
            <person name="Xiong Z."/>
            <person name="Que H."/>
            <person name="Xie Y."/>
            <person name="Holland P.W."/>
            <person name="Paps J."/>
            <person name="Zhu Y."/>
            <person name="Wu F."/>
            <person name="Chen Y."/>
            <person name="Wang J."/>
            <person name="Peng C."/>
            <person name="Meng J."/>
            <person name="Yang L."/>
            <person name="Liu J."/>
            <person name="Wen B."/>
            <person name="Zhang N."/>
            <person name="Huang Z."/>
            <person name="Zhu Q."/>
            <person name="Feng Y."/>
            <person name="Mount A."/>
            <person name="Hedgecock D."/>
            <person name="Xu Z."/>
            <person name="Liu Y."/>
            <person name="Domazet-Loso T."/>
            <person name="Du Y."/>
            <person name="Sun X."/>
            <person name="Zhang S."/>
            <person name="Liu B."/>
            <person name="Cheng P."/>
            <person name="Jiang X."/>
            <person name="Li J."/>
            <person name="Fan D."/>
            <person name="Wang W."/>
            <person name="Fu W."/>
            <person name="Wang T."/>
            <person name="Wang B."/>
            <person name="Zhang J."/>
            <person name="Peng Z."/>
            <person name="Li Y."/>
            <person name="Li N."/>
            <person name="Wang J."/>
            <person name="Chen M."/>
            <person name="He Y."/>
            <person name="Tan F."/>
            <person name="Song X."/>
            <person name="Zheng Q."/>
            <person name="Huang R."/>
            <person name="Yang H."/>
            <person name="Du X."/>
            <person name="Chen L."/>
            <person name="Yang M."/>
            <person name="Gaffney P.M."/>
            <person name="Wang S."/>
            <person name="Luo L."/>
            <person name="She Z."/>
            <person name="Ming Y."/>
            <person name="Huang W."/>
            <person name="Zhang S."/>
            <person name="Huang B."/>
            <person name="Zhang Y."/>
            <person name="Qu T."/>
            <person name="Ni P."/>
            <person name="Miao G."/>
            <person name="Wang J."/>
            <person name="Wang Q."/>
            <person name="Steinberg C.E."/>
            <person name="Wang H."/>
            <person name="Li N."/>
            <person name="Qian L."/>
            <person name="Zhang G."/>
            <person name="Li Y."/>
            <person name="Yang H."/>
            <person name="Liu X."/>
            <person name="Wang J."/>
            <person name="Yin Y."/>
            <person name="Wang J."/>
        </authorList>
    </citation>
    <scope>NUCLEOTIDE SEQUENCE [LARGE SCALE GENOMIC DNA]</scope>
    <source>
        <strain evidence="13">05x7-T-G4-1.051#20</strain>
    </source>
</reference>
<feature type="transmembrane region" description="Helical" evidence="9">
    <location>
        <begin position="399"/>
        <end position="420"/>
    </location>
</feature>
<feature type="transmembrane region" description="Helical" evidence="9">
    <location>
        <begin position="537"/>
        <end position="555"/>
    </location>
</feature>
<evidence type="ECO:0000256" key="6">
    <source>
        <dbReference type="ARBA" id="ARBA00022989"/>
    </source>
</evidence>
<evidence type="ECO:0000256" key="8">
    <source>
        <dbReference type="ARBA" id="ARBA00023136"/>
    </source>
</evidence>
<dbReference type="HOGENOM" id="CLU_002289_5_1_1"/>
<evidence type="ECO:0000256" key="2">
    <source>
        <dbReference type="ARBA" id="ARBA00010993"/>
    </source>
</evidence>
<dbReference type="EMBL" id="JH817380">
    <property type="protein sequence ID" value="EKC36354.1"/>
    <property type="molecule type" value="Genomic_DNA"/>
</dbReference>
<feature type="transmembrane region" description="Helical" evidence="9">
    <location>
        <begin position="724"/>
        <end position="743"/>
    </location>
</feature>
<keyword evidence="8 9" id="KW-0472">Membrane</keyword>
<feature type="region of interest" description="Disordered" evidence="10">
    <location>
        <begin position="251"/>
        <end position="280"/>
    </location>
</feature>
<accession>K1QYU5</accession>
<dbReference type="PANTHER" id="PTHR11453">
    <property type="entry name" value="ANION EXCHANGE PROTEIN"/>
    <property type="match status" value="1"/>
</dbReference>
<dbReference type="GO" id="GO:0005452">
    <property type="term" value="F:solute:inorganic anion antiporter activity"/>
    <property type="evidence" value="ECO:0007669"/>
    <property type="project" value="InterPro"/>
</dbReference>
<evidence type="ECO:0000256" key="10">
    <source>
        <dbReference type="SAM" id="MobiDB-lite"/>
    </source>
</evidence>
<dbReference type="NCBIfam" id="TIGR00834">
    <property type="entry name" value="ae"/>
    <property type="match status" value="1"/>
</dbReference>
<feature type="compositionally biased region" description="Basic residues" evidence="10">
    <location>
        <begin position="144"/>
        <end position="153"/>
    </location>
</feature>
<feature type="domain" description="Band 3 cytoplasmic" evidence="12">
    <location>
        <begin position="33"/>
        <end position="256"/>
    </location>
</feature>
<evidence type="ECO:0000259" key="12">
    <source>
        <dbReference type="Pfam" id="PF07565"/>
    </source>
</evidence>
<dbReference type="AlphaFoldDB" id="K1QYU5"/>
<feature type="transmembrane region" description="Helical" evidence="9">
    <location>
        <begin position="349"/>
        <end position="367"/>
    </location>
</feature>
<proteinExistence type="inferred from homology"/>
<dbReference type="InterPro" id="IPR013769">
    <property type="entry name" value="Band3_cytoplasmic_dom"/>
</dbReference>
<evidence type="ECO:0000259" key="11">
    <source>
        <dbReference type="Pfam" id="PF00955"/>
    </source>
</evidence>
<feature type="transmembrane region" description="Helical" evidence="9">
    <location>
        <begin position="432"/>
        <end position="449"/>
    </location>
</feature>
<dbReference type="InterPro" id="IPR011531">
    <property type="entry name" value="HCO3_transpt-like_TM_dom"/>
</dbReference>
<dbReference type="GO" id="GO:0008509">
    <property type="term" value="F:monoatomic anion transmembrane transporter activity"/>
    <property type="evidence" value="ECO:0007669"/>
    <property type="project" value="InterPro"/>
</dbReference>
<dbReference type="GO" id="GO:0051453">
    <property type="term" value="P:regulation of intracellular pH"/>
    <property type="evidence" value="ECO:0007669"/>
    <property type="project" value="TreeGrafter"/>
</dbReference>
<organism evidence="13">
    <name type="scientific">Magallana gigas</name>
    <name type="common">Pacific oyster</name>
    <name type="synonym">Crassostrea gigas</name>
    <dbReference type="NCBI Taxonomy" id="29159"/>
    <lineage>
        <taxon>Eukaryota</taxon>
        <taxon>Metazoa</taxon>
        <taxon>Spiralia</taxon>
        <taxon>Lophotrochozoa</taxon>
        <taxon>Mollusca</taxon>
        <taxon>Bivalvia</taxon>
        <taxon>Autobranchia</taxon>
        <taxon>Pteriomorphia</taxon>
        <taxon>Ostreida</taxon>
        <taxon>Ostreoidea</taxon>
        <taxon>Ostreidae</taxon>
        <taxon>Magallana</taxon>
    </lineage>
</organism>
<feature type="region of interest" description="Disordered" evidence="10">
    <location>
        <begin position="934"/>
        <end position="960"/>
    </location>
</feature>
<dbReference type="InterPro" id="IPR003020">
    <property type="entry name" value="HCO3_transpt_euk"/>
</dbReference>
<comment type="similarity">
    <text evidence="2 9">Belongs to the anion exchanger (TC 2.A.31) family.</text>
</comment>
<dbReference type="PANTHER" id="PTHR11453:SF36">
    <property type="entry name" value="ANION EXCHANGE PROTEIN"/>
    <property type="match status" value="1"/>
</dbReference>
<dbReference type="SUPFAM" id="SSF55804">
    <property type="entry name" value="Phoshotransferase/anion transport protein"/>
    <property type="match status" value="1"/>
</dbReference>
<evidence type="ECO:0000256" key="4">
    <source>
        <dbReference type="ARBA" id="ARBA00022475"/>
    </source>
</evidence>
<evidence type="ECO:0000256" key="5">
    <source>
        <dbReference type="ARBA" id="ARBA00022692"/>
    </source>
</evidence>
<evidence type="ECO:0000256" key="3">
    <source>
        <dbReference type="ARBA" id="ARBA00022448"/>
    </source>
</evidence>
<dbReference type="GO" id="GO:0008510">
    <property type="term" value="F:sodium:bicarbonate symporter activity"/>
    <property type="evidence" value="ECO:0007669"/>
    <property type="project" value="TreeGrafter"/>
</dbReference>
<keyword evidence="6 9" id="KW-1133">Transmembrane helix</keyword>
<evidence type="ECO:0000256" key="7">
    <source>
        <dbReference type="ARBA" id="ARBA00023065"/>
    </source>
</evidence>
<name>K1QYU5_MAGGI</name>